<feature type="compositionally biased region" description="Low complexity" evidence="1">
    <location>
        <begin position="220"/>
        <end position="236"/>
    </location>
</feature>
<dbReference type="STRING" id="1172194.WQQ_18590"/>
<reference evidence="2 3" key="1">
    <citation type="journal article" date="2012" name="J. Bacteriol.">
        <title>Genome Sequence of n-Alkane-Degrading Hydrocarboniphaga effusa Strain AP103T (ATCC BAA-332T).</title>
        <authorList>
            <person name="Chang H.K."/>
            <person name="Zylstra G.J."/>
            <person name="Chae J.C."/>
        </authorList>
    </citation>
    <scope>NUCLEOTIDE SEQUENCE [LARGE SCALE GENOMIC DNA]</scope>
    <source>
        <strain evidence="2 3">AP103</strain>
    </source>
</reference>
<proteinExistence type="predicted"/>
<keyword evidence="3" id="KW-1185">Reference proteome</keyword>
<evidence type="ECO:0000313" key="2">
    <source>
        <dbReference type="EMBL" id="EIT71722.1"/>
    </source>
</evidence>
<protein>
    <recommendedName>
        <fullName evidence="4">DUF3108 domain-containing protein</fullName>
    </recommendedName>
</protein>
<accession>I7ZIY6</accession>
<dbReference type="InterPro" id="IPR021457">
    <property type="entry name" value="DUF3108"/>
</dbReference>
<dbReference type="EMBL" id="AKGD01000001">
    <property type="protein sequence ID" value="EIT71722.1"/>
    <property type="molecule type" value="Genomic_DNA"/>
</dbReference>
<gene>
    <name evidence="2" type="ORF">WQQ_18590</name>
</gene>
<dbReference type="PATRIC" id="fig|1172194.4.peg.1800"/>
<evidence type="ECO:0000313" key="3">
    <source>
        <dbReference type="Proteomes" id="UP000003704"/>
    </source>
</evidence>
<comment type="caution">
    <text evidence="2">The sequence shown here is derived from an EMBL/GenBank/DDBJ whole genome shotgun (WGS) entry which is preliminary data.</text>
</comment>
<dbReference type="Proteomes" id="UP000003704">
    <property type="component" value="Unassembled WGS sequence"/>
</dbReference>
<organism evidence="2 3">
    <name type="scientific">Hydrocarboniphaga effusa AP103</name>
    <dbReference type="NCBI Taxonomy" id="1172194"/>
    <lineage>
        <taxon>Bacteria</taxon>
        <taxon>Pseudomonadati</taxon>
        <taxon>Pseudomonadota</taxon>
        <taxon>Gammaproteobacteria</taxon>
        <taxon>Nevskiales</taxon>
        <taxon>Nevskiaceae</taxon>
        <taxon>Hydrocarboniphaga</taxon>
    </lineage>
</organism>
<evidence type="ECO:0000256" key="1">
    <source>
        <dbReference type="SAM" id="MobiDB-lite"/>
    </source>
</evidence>
<name>I7ZIY6_9GAMM</name>
<feature type="region of interest" description="Disordered" evidence="1">
    <location>
        <begin position="217"/>
        <end position="236"/>
    </location>
</feature>
<sequence>MAIPASALSPELLVSTTTQYEVYRDNKQLGVGKIELKPAGTPDCWSYSQEAYPSAWLRWLSGDILEQSHVCVVDGQLRPVAYRYNRSGVGASKENFSLRFDWPKKEVVYQNGDVKPLTDGIVDRLSMQLVLRDWLLSEQAATGKEPIGTKEVKFADRKKIDSYVFQIKAHEEVKTPAGTFKTTRLDRIDNDKRRAQFWLSPDNGYIVVKAEQQKEDDPPLKLLLKKMPTTSPTNSK</sequence>
<dbReference type="AlphaFoldDB" id="I7ZIY6"/>
<evidence type="ECO:0008006" key="4">
    <source>
        <dbReference type="Google" id="ProtNLM"/>
    </source>
</evidence>
<dbReference type="Pfam" id="PF11306">
    <property type="entry name" value="DUF3108"/>
    <property type="match status" value="1"/>
</dbReference>